<gene>
    <name evidence="3" type="ORF">GCM10017643_03310</name>
</gene>
<dbReference type="CDD" id="cd01029">
    <property type="entry name" value="TOPRIM_primases"/>
    <property type="match status" value="1"/>
</dbReference>
<dbReference type="RefSeq" id="WP_213375208.1">
    <property type="nucleotide sequence ID" value="NZ_BSFJ01000002.1"/>
</dbReference>
<dbReference type="EMBL" id="BSFJ01000002">
    <property type="protein sequence ID" value="GLK70216.1"/>
    <property type="molecule type" value="Genomic_DNA"/>
</dbReference>
<reference evidence="3" key="2">
    <citation type="submission" date="2023-01" db="EMBL/GenBank/DDBJ databases">
        <authorList>
            <person name="Sun Q."/>
            <person name="Evtushenko L."/>
        </authorList>
    </citation>
    <scope>NUCLEOTIDE SEQUENCE</scope>
    <source>
        <strain evidence="3">VKM B-2484</strain>
    </source>
</reference>
<organism evidence="3 4">
    <name type="scientific">Ancylobacter dichloromethanicus</name>
    <dbReference type="NCBI Taxonomy" id="518825"/>
    <lineage>
        <taxon>Bacteria</taxon>
        <taxon>Pseudomonadati</taxon>
        <taxon>Pseudomonadota</taxon>
        <taxon>Alphaproteobacteria</taxon>
        <taxon>Hyphomicrobiales</taxon>
        <taxon>Xanthobacteraceae</taxon>
        <taxon>Ancylobacter</taxon>
    </lineage>
</organism>
<dbReference type="AlphaFoldDB" id="A0A9W6J3M7"/>
<dbReference type="Proteomes" id="UP001143370">
    <property type="component" value="Unassembled WGS sequence"/>
</dbReference>
<accession>A0A9W6J3M7</accession>
<reference evidence="3" key="1">
    <citation type="journal article" date="2014" name="Int. J. Syst. Evol. Microbiol.">
        <title>Complete genome sequence of Corynebacterium casei LMG S-19264T (=DSM 44701T), isolated from a smear-ripened cheese.</title>
        <authorList>
            <consortium name="US DOE Joint Genome Institute (JGI-PGF)"/>
            <person name="Walter F."/>
            <person name="Albersmeier A."/>
            <person name="Kalinowski J."/>
            <person name="Ruckert C."/>
        </authorList>
    </citation>
    <scope>NUCLEOTIDE SEQUENCE</scope>
    <source>
        <strain evidence="3">VKM B-2484</strain>
    </source>
</reference>
<feature type="domain" description="Toprim" evidence="1">
    <location>
        <begin position="241"/>
        <end position="329"/>
    </location>
</feature>
<sequence length="353" mass="38299">MSSANSASELARRLAHHAEAVCRHYLRAGHKEGRYWLVGDTLGTPGRSLYVRLSGPDYGKGAAGKWTDGATGEHGDLLDLIALNRGLTDIRDAKDEARAFLSLSLPELPPLPGSRSSSKPRNTSEAARRLFAMARPIAGTWADMYLLHRGIASAIVDDRAVRFHPHCYYRDHDDAPTRTFPALIAAVTDDHGRITGVHRSWLHPHDIGEKAPVTSPRRAMGDLLGNGVRFGMRSDESTPVMAAGEGVETMMSLRMVMPRMPMIAGLSANHLAAIQLPPSLGRLYVAVDADPAGRSGMERLSRRARQLGIEVLTLSPRLGDFNEDLRRLGSPSLTADLGSQLVPQDGARFLLAA</sequence>
<proteinExistence type="predicted"/>
<dbReference type="InterPro" id="IPR055570">
    <property type="entry name" value="DUF7146"/>
</dbReference>
<dbReference type="Pfam" id="PF23639">
    <property type="entry name" value="DUF7146"/>
    <property type="match status" value="1"/>
</dbReference>
<dbReference type="Pfam" id="PF13362">
    <property type="entry name" value="Toprim_3"/>
    <property type="match status" value="1"/>
</dbReference>
<comment type="caution">
    <text evidence="3">The sequence shown here is derived from an EMBL/GenBank/DDBJ whole genome shotgun (WGS) entry which is preliminary data.</text>
</comment>
<evidence type="ECO:0000313" key="4">
    <source>
        <dbReference type="Proteomes" id="UP001143370"/>
    </source>
</evidence>
<dbReference type="InterPro" id="IPR034154">
    <property type="entry name" value="TOPRIM_DnaG/twinkle"/>
</dbReference>
<evidence type="ECO:0000259" key="1">
    <source>
        <dbReference type="Pfam" id="PF13362"/>
    </source>
</evidence>
<evidence type="ECO:0000313" key="3">
    <source>
        <dbReference type="EMBL" id="GLK70216.1"/>
    </source>
</evidence>
<evidence type="ECO:0000259" key="2">
    <source>
        <dbReference type="Pfam" id="PF23639"/>
    </source>
</evidence>
<keyword evidence="4" id="KW-1185">Reference proteome</keyword>
<name>A0A9W6J3M7_9HYPH</name>
<feature type="domain" description="DUF7146" evidence="2">
    <location>
        <begin position="122"/>
        <end position="230"/>
    </location>
</feature>
<dbReference type="InterPro" id="IPR006171">
    <property type="entry name" value="TOPRIM_dom"/>
</dbReference>
<protein>
    <submittedName>
        <fullName evidence="3">DNA primase</fullName>
    </submittedName>
</protein>